<evidence type="ECO:0000313" key="4">
    <source>
        <dbReference type="Proteomes" id="UP000653578"/>
    </source>
</evidence>
<feature type="transmembrane region" description="Helical" evidence="1">
    <location>
        <begin position="61"/>
        <end position="80"/>
    </location>
</feature>
<proteinExistence type="predicted"/>
<dbReference type="EMBL" id="WHNY01000082">
    <property type="protein sequence ID" value="NOU68889.1"/>
    <property type="molecule type" value="Genomic_DNA"/>
</dbReference>
<evidence type="ECO:0000256" key="1">
    <source>
        <dbReference type="SAM" id="Phobius"/>
    </source>
</evidence>
<dbReference type="SMART" id="SM00014">
    <property type="entry name" value="acidPPc"/>
    <property type="match status" value="1"/>
</dbReference>
<dbReference type="PANTHER" id="PTHR14969:SF58">
    <property type="entry name" value="UNDECAPRENYL-DIPHOSPHATASE BCRC"/>
    <property type="match status" value="1"/>
</dbReference>
<dbReference type="Gene3D" id="1.20.144.10">
    <property type="entry name" value="Phosphatidic acid phosphatase type 2/haloperoxidase"/>
    <property type="match status" value="1"/>
</dbReference>
<protein>
    <submittedName>
        <fullName evidence="3">Phosphatase PAP2 family protein</fullName>
    </submittedName>
</protein>
<dbReference type="InterPro" id="IPR033879">
    <property type="entry name" value="UPP_Pase"/>
</dbReference>
<feature type="domain" description="Phosphatidic acid phosphatase type 2/haloperoxidase" evidence="2">
    <location>
        <begin position="58"/>
        <end position="165"/>
    </location>
</feature>
<feature type="transmembrane region" description="Helical" evidence="1">
    <location>
        <begin position="150"/>
        <end position="168"/>
    </location>
</feature>
<sequence length="194" mass="22257">MNLAQLDYQWFQTINHFADRFSALNPMVAFFANNLDYVFYLGVIVYWFIRTPDNRKMVVNTLLSAGIALGVNNIIGAIYHRDRPFVAHHVIQLVQHDASASFPSNHAAAAFAVASSIWLWRRKEGRIWFVLAAVIGFSRIWSGIHYPLDIVGGAISGIIIGIVVNKTMRQRVLEEFSFSFIRLYEFIEHKVWKP</sequence>
<dbReference type="InterPro" id="IPR000326">
    <property type="entry name" value="PAP2/HPO"/>
</dbReference>
<dbReference type="Proteomes" id="UP000653578">
    <property type="component" value="Unassembled WGS sequence"/>
</dbReference>
<keyword evidence="1" id="KW-0472">Membrane</keyword>
<dbReference type="PANTHER" id="PTHR14969">
    <property type="entry name" value="SPHINGOSINE-1-PHOSPHATE PHOSPHOHYDROLASE"/>
    <property type="match status" value="1"/>
</dbReference>
<keyword evidence="1" id="KW-0812">Transmembrane</keyword>
<gene>
    <name evidence="3" type="ORF">GC096_33260</name>
</gene>
<dbReference type="RefSeq" id="WP_171636644.1">
    <property type="nucleotide sequence ID" value="NZ_WHNY01000082.1"/>
</dbReference>
<keyword evidence="4" id="KW-1185">Reference proteome</keyword>
<feature type="transmembrane region" description="Helical" evidence="1">
    <location>
        <begin position="127"/>
        <end position="144"/>
    </location>
</feature>
<accession>A0ABX1XKS5</accession>
<organism evidence="3 4">
    <name type="scientific">Paenibacillus plantarum</name>
    <dbReference type="NCBI Taxonomy" id="2654975"/>
    <lineage>
        <taxon>Bacteria</taxon>
        <taxon>Bacillati</taxon>
        <taxon>Bacillota</taxon>
        <taxon>Bacilli</taxon>
        <taxon>Bacillales</taxon>
        <taxon>Paenibacillaceae</taxon>
        <taxon>Paenibacillus</taxon>
    </lineage>
</organism>
<dbReference type="InterPro" id="IPR036938">
    <property type="entry name" value="PAP2/HPO_sf"/>
</dbReference>
<evidence type="ECO:0000259" key="2">
    <source>
        <dbReference type="SMART" id="SM00014"/>
    </source>
</evidence>
<dbReference type="CDD" id="cd03385">
    <property type="entry name" value="PAP2_BcrC_like"/>
    <property type="match status" value="1"/>
</dbReference>
<feature type="transmembrane region" description="Helical" evidence="1">
    <location>
        <begin position="27"/>
        <end position="49"/>
    </location>
</feature>
<dbReference type="Pfam" id="PF01569">
    <property type="entry name" value="PAP2"/>
    <property type="match status" value="1"/>
</dbReference>
<dbReference type="SUPFAM" id="SSF48317">
    <property type="entry name" value="Acid phosphatase/Vanadium-dependent haloperoxidase"/>
    <property type="match status" value="1"/>
</dbReference>
<keyword evidence="1" id="KW-1133">Transmembrane helix</keyword>
<feature type="transmembrane region" description="Helical" evidence="1">
    <location>
        <begin position="100"/>
        <end position="120"/>
    </location>
</feature>
<evidence type="ECO:0000313" key="3">
    <source>
        <dbReference type="EMBL" id="NOU68889.1"/>
    </source>
</evidence>
<comment type="caution">
    <text evidence="3">The sequence shown here is derived from an EMBL/GenBank/DDBJ whole genome shotgun (WGS) entry which is preliminary data.</text>
</comment>
<reference evidence="3 4" key="1">
    <citation type="submission" date="2019-10" db="EMBL/GenBank/DDBJ databases">
        <title>Description of Paenibacillus humi sp. nov.</title>
        <authorList>
            <person name="Carlier A."/>
            <person name="Qi S."/>
        </authorList>
    </citation>
    <scope>NUCLEOTIDE SEQUENCE [LARGE SCALE GENOMIC DNA]</scope>
    <source>
        <strain evidence="3 4">LMG 31461</strain>
    </source>
</reference>
<name>A0ABX1XKS5_9BACL</name>